<protein>
    <submittedName>
        <fullName evidence="4">Beta-lactamase</fullName>
    </submittedName>
</protein>
<proteinExistence type="predicted"/>
<dbReference type="SUPFAM" id="SSF56601">
    <property type="entry name" value="beta-lactamase/transpeptidase-like"/>
    <property type="match status" value="1"/>
</dbReference>
<comment type="subcellular location">
    <subcellularLocation>
        <location evidence="1">Membrane</location>
    </subcellularLocation>
</comment>
<dbReference type="InterPro" id="IPR001466">
    <property type="entry name" value="Beta-lactam-related"/>
</dbReference>
<keyword evidence="2" id="KW-0472">Membrane</keyword>
<name>A0A5E8CJ21_9ZZZZ</name>
<evidence type="ECO:0000313" key="4">
    <source>
        <dbReference type="EMBL" id="VVU95383.1"/>
    </source>
</evidence>
<evidence type="ECO:0000256" key="1">
    <source>
        <dbReference type="ARBA" id="ARBA00004370"/>
    </source>
</evidence>
<dbReference type="PANTHER" id="PTHR46825:SF11">
    <property type="entry name" value="PENICILLIN-BINDING PROTEIN 4"/>
    <property type="match status" value="1"/>
</dbReference>
<dbReference type="InterPro" id="IPR050491">
    <property type="entry name" value="AmpC-like"/>
</dbReference>
<feature type="domain" description="Beta-lactamase-related" evidence="3">
    <location>
        <begin position="13"/>
        <end position="330"/>
    </location>
</feature>
<dbReference type="Gene3D" id="3.40.710.10">
    <property type="entry name" value="DD-peptidase/beta-lactamase superfamily"/>
    <property type="match status" value="1"/>
</dbReference>
<evidence type="ECO:0000256" key="2">
    <source>
        <dbReference type="ARBA" id="ARBA00023136"/>
    </source>
</evidence>
<dbReference type="Pfam" id="PF00144">
    <property type="entry name" value="Beta-lactamase"/>
    <property type="match status" value="1"/>
</dbReference>
<dbReference type="GO" id="GO:0016020">
    <property type="term" value="C:membrane"/>
    <property type="evidence" value="ECO:0007669"/>
    <property type="project" value="UniProtKB-SubCell"/>
</dbReference>
<reference evidence="4" key="1">
    <citation type="submission" date="2019-09" db="EMBL/GenBank/DDBJ databases">
        <authorList>
            <person name="Needham M D."/>
        </authorList>
    </citation>
    <scope>NUCLEOTIDE SEQUENCE</scope>
</reference>
<dbReference type="InterPro" id="IPR012338">
    <property type="entry name" value="Beta-lactam/transpept-like"/>
</dbReference>
<sequence length="345" mass="40036">MTNNKEFNDYIKKEMKESWNFPGLAISIFNSSGIIYNYADGFSDLKTKRHLQLTDKFCIASCSKSMFCMAITSLIVNDKIPNIWEMKISDLWFSDIHFKLKNIKVKYLACHSFGISDFDDKPKKMEKILKDLKDLSPKQRRKKLVDILLSMEPENKIKEEVEYSNLGYVILAAIIEKLTNKSYEEIIEENVLNPLKIDPCFDKEKENIVNGHYSLWWDKSKGNQLIPLEKDQFISHVPFHSPGLVYMSILDSAKYCQEYLKVINGVEGILNEGIIRKLTTPIVDDYGYGWEIDEDGDITHDGDWQHNSSEYLICPEDDIGIVIMTNTEEADFCEIINKFRDIFIT</sequence>
<dbReference type="PANTHER" id="PTHR46825">
    <property type="entry name" value="D-ALANYL-D-ALANINE-CARBOXYPEPTIDASE/ENDOPEPTIDASE AMPH"/>
    <property type="match status" value="1"/>
</dbReference>
<evidence type="ECO:0000259" key="3">
    <source>
        <dbReference type="Pfam" id="PF00144"/>
    </source>
</evidence>
<dbReference type="AlphaFoldDB" id="A0A5E8CJ21"/>
<gene>
    <name evidence="4" type="ORF">CPAV1605_1134</name>
</gene>
<dbReference type="EMBL" id="CABVLZ010000004">
    <property type="protein sequence ID" value="VVU95383.1"/>
    <property type="molecule type" value="Genomic_DNA"/>
</dbReference>
<accession>A0A5E8CJ21</accession>
<organism evidence="4">
    <name type="scientific">seawater metagenome</name>
    <dbReference type="NCBI Taxonomy" id="1561972"/>
    <lineage>
        <taxon>unclassified sequences</taxon>
        <taxon>metagenomes</taxon>
        <taxon>ecological metagenomes</taxon>
    </lineage>
</organism>